<evidence type="ECO:0000313" key="3">
    <source>
        <dbReference type="Proteomes" id="UP000434172"/>
    </source>
</evidence>
<dbReference type="EMBL" id="WOWK01000145">
    <property type="protein sequence ID" value="KAF0316858.1"/>
    <property type="molecule type" value="Genomic_DNA"/>
</dbReference>
<dbReference type="AlphaFoldDB" id="A0A8H3VWS6"/>
<gene>
    <name evidence="2" type="ORF">GQ607_015902</name>
</gene>
<feature type="region of interest" description="Disordered" evidence="1">
    <location>
        <begin position="35"/>
        <end position="64"/>
    </location>
</feature>
<feature type="compositionally biased region" description="Basic and acidic residues" evidence="1">
    <location>
        <begin position="46"/>
        <end position="63"/>
    </location>
</feature>
<reference evidence="2 3" key="1">
    <citation type="submission" date="2019-12" db="EMBL/GenBank/DDBJ databases">
        <title>A genome sequence resource for the geographically widespread anthracnose pathogen Colletotrichum asianum.</title>
        <authorList>
            <person name="Meng Y."/>
        </authorList>
    </citation>
    <scope>NUCLEOTIDE SEQUENCE [LARGE SCALE GENOMIC DNA]</scope>
    <source>
        <strain evidence="2 3">ICMP 18580</strain>
    </source>
</reference>
<proteinExistence type="predicted"/>
<name>A0A8H3VWS6_9PEZI</name>
<comment type="caution">
    <text evidence="2">The sequence shown here is derived from an EMBL/GenBank/DDBJ whole genome shotgun (WGS) entry which is preliminary data.</text>
</comment>
<evidence type="ECO:0000313" key="2">
    <source>
        <dbReference type="EMBL" id="KAF0316858.1"/>
    </source>
</evidence>
<accession>A0A8H3VWS6</accession>
<organism evidence="2 3">
    <name type="scientific">Colletotrichum asianum</name>
    <dbReference type="NCBI Taxonomy" id="702518"/>
    <lineage>
        <taxon>Eukaryota</taxon>
        <taxon>Fungi</taxon>
        <taxon>Dikarya</taxon>
        <taxon>Ascomycota</taxon>
        <taxon>Pezizomycotina</taxon>
        <taxon>Sordariomycetes</taxon>
        <taxon>Hypocreomycetidae</taxon>
        <taxon>Glomerellales</taxon>
        <taxon>Glomerellaceae</taxon>
        <taxon>Colletotrichum</taxon>
        <taxon>Colletotrichum gloeosporioides species complex</taxon>
    </lineage>
</organism>
<sequence>MVSSLRKLQPETARVMLGGHTLSLDAQLGHENVRSLDGKPIVVDKGASEGDRGGKSDREHDRANGLLRLSGFTTQSMRASDAKDIMSQAAKNEGVEDGLVTTYKQG</sequence>
<dbReference type="Proteomes" id="UP000434172">
    <property type="component" value="Unassembled WGS sequence"/>
</dbReference>
<protein>
    <submittedName>
        <fullName evidence="2">Uncharacterized protein</fullName>
    </submittedName>
</protein>
<evidence type="ECO:0000256" key="1">
    <source>
        <dbReference type="SAM" id="MobiDB-lite"/>
    </source>
</evidence>
<keyword evidence="3" id="KW-1185">Reference proteome</keyword>